<gene>
    <name evidence="2" type="ORF">VFPPC_12863</name>
</gene>
<organism evidence="2 3">
    <name type="scientific">Pochonia chlamydosporia 170</name>
    <dbReference type="NCBI Taxonomy" id="1380566"/>
    <lineage>
        <taxon>Eukaryota</taxon>
        <taxon>Fungi</taxon>
        <taxon>Dikarya</taxon>
        <taxon>Ascomycota</taxon>
        <taxon>Pezizomycotina</taxon>
        <taxon>Sordariomycetes</taxon>
        <taxon>Hypocreomycetidae</taxon>
        <taxon>Hypocreales</taxon>
        <taxon>Clavicipitaceae</taxon>
        <taxon>Pochonia</taxon>
    </lineage>
</organism>
<dbReference type="Proteomes" id="UP000078397">
    <property type="component" value="Unassembled WGS sequence"/>
</dbReference>
<keyword evidence="3" id="KW-1185">Reference proteome</keyword>
<sequence>MAPSKNDKTAAGRQDLRFDLCASAIIRGRGCGRGIYQFNWVKQPSDHSQIKGKETSQEEEPLRRAENDQVQQTRLCATQKEAMLDSSGNAGISCPGKRMADGPGRVVMEAISTAMLHEADAPSAVVEPVDTSPYVRESRQASACARKFYVAWNDASTESRDPFPKHPRVEELEADAAVDFPLIADDLNDTETP</sequence>
<protein>
    <submittedName>
        <fullName evidence="2">Uncharacterized protein</fullName>
    </submittedName>
</protein>
<evidence type="ECO:0000313" key="3">
    <source>
        <dbReference type="Proteomes" id="UP000078397"/>
    </source>
</evidence>
<comment type="caution">
    <text evidence="2">The sequence shown here is derived from an EMBL/GenBank/DDBJ whole genome shotgun (WGS) entry which is preliminary data.</text>
</comment>
<dbReference type="KEGG" id="pchm:VFPPC_12863"/>
<dbReference type="GeneID" id="28854634"/>
<accession>A0A179G4N5</accession>
<evidence type="ECO:0000256" key="1">
    <source>
        <dbReference type="SAM" id="MobiDB-lite"/>
    </source>
</evidence>
<proteinExistence type="predicted"/>
<dbReference type="RefSeq" id="XP_018148895.1">
    <property type="nucleotide sequence ID" value="XM_018290640.1"/>
</dbReference>
<feature type="compositionally biased region" description="Basic and acidic residues" evidence="1">
    <location>
        <begin position="44"/>
        <end position="67"/>
    </location>
</feature>
<name>A0A179G4N5_METCM</name>
<dbReference type="EMBL" id="LSBJ02000001">
    <property type="protein sequence ID" value="OAQ72812.1"/>
    <property type="molecule type" value="Genomic_DNA"/>
</dbReference>
<reference evidence="2 3" key="1">
    <citation type="journal article" date="2016" name="PLoS Pathog.">
        <title>Biosynthesis of antibiotic leucinostatins in bio-control fungus Purpureocillium lilacinum and their inhibition on phytophthora revealed by genome mining.</title>
        <authorList>
            <person name="Wang G."/>
            <person name="Liu Z."/>
            <person name="Lin R."/>
            <person name="Li E."/>
            <person name="Mao Z."/>
            <person name="Ling J."/>
            <person name="Yang Y."/>
            <person name="Yin W.B."/>
            <person name="Xie B."/>
        </authorList>
    </citation>
    <scope>NUCLEOTIDE SEQUENCE [LARGE SCALE GENOMIC DNA]</scope>
    <source>
        <strain evidence="2">170</strain>
    </source>
</reference>
<feature type="region of interest" description="Disordered" evidence="1">
    <location>
        <begin position="44"/>
        <end position="69"/>
    </location>
</feature>
<evidence type="ECO:0000313" key="2">
    <source>
        <dbReference type="EMBL" id="OAQ72812.1"/>
    </source>
</evidence>
<dbReference type="AlphaFoldDB" id="A0A179G4N5"/>